<protein>
    <submittedName>
        <fullName evidence="2">Uncharacterized protein</fullName>
    </submittedName>
</protein>
<name>A0A0C9TL67_PAXIN</name>
<accession>A0A0C9TL67</accession>
<dbReference type="OrthoDB" id="3260975at2759"/>
<dbReference type="AlphaFoldDB" id="A0A0C9TL67"/>
<dbReference type="Proteomes" id="UP000053647">
    <property type="component" value="Unassembled WGS sequence"/>
</dbReference>
<dbReference type="HOGENOM" id="CLU_1960274_0_0_1"/>
<proteinExistence type="predicted"/>
<feature type="region of interest" description="Disordered" evidence="1">
    <location>
        <begin position="93"/>
        <end position="128"/>
    </location>
</feature>
<evidence type="ECO:0000313" key="3">
    <source>
        <dbReference type="Proteomes" id="UP000053647"/>
    </source>
</evidence>
<sequence length="128" mass="14006">MSMRAQTSTIRTPYKSITLNPNPLLGSSTVANAQCPLGMMVQGSRGIAVLRTLLTRVQILEKASALQQHPNTEAGRRIYEMDVENWHNTYGSEAPALERPYPIRPGTAADTHVPHQPQSEPMKADGGK</sequence>
<dbReference type="EMBL" id="KN819380">
    <property type="protein sequence ID" value="KIJ11408.1"/>
    <property type="molecule type" value="Genomic_DNA"/>
</dbReference>
<evidence type="ECO:0000313" key="2">
    <source>
        <dbReference type="EMBL" id="KIJ11408.1"/>
    </source>
</evidence>
<keyword evidence="3" id="KW-1185">Reference proteome</keyword>
<reference evidence="3" key="2">
    <citation type="submission" date="2015-01" db="EMBL/GenBank/DDBJ databases">
        <title>Evolutionary Origins and Diversification of the Mycorrhizal Mutualists.</title>
        <authorList>
            <consortium name="DOE Joint Genome Institute"/>
            <consortium name="Mycorrhizal Genomics Consortium"/>
            <person name="Kohler A."/>
            <person name="Kuo A."/>
            <person name="Nagy L.G."/>
            <person name="Floudas D."/>
            <person name="Copeland A."/>
            <person name="Barry K.W."/>
            <person name="Cichocki N."/>
            <person name="Veneault-Fourrey C."/>
            <person name="LaButti K."/>
            <person name="Lindquist E.A."/>
            <person name="Lipzen A."/>
            <person name="Lundell T."/>
            <person name="Morin E."/>
            <person name="Murat C."/>
            <person name="Riley R."/>
            <person name="Ohm R."/>
            <person name="Sun H."/>
            <person name="Tunlid A."/>
            <person name="Henrissat B."/>
            <person name="Grigoriev I.V."/>
            <person name="Hibbett D.S."/>
            <person name="Martin F."/>
        </authorList>
    </citation>
    <scope>NUCLEOTIDE SEQUENCE [LARGE SCALE GENOMIC DNA]</scope>
    <source>
        <strain evidence="3">ATCC 200175</strain>
    </source>
</reference>
<organism evidence="2 3">
    <name type="scientific">Paxillus involutus ATCC 200175</name>
    <dbReference type="NCBI Taxonomy" id="664439"/>
    <lineage>
        <taxon>Eukaryota</taxon>
        <taxon>Fungi</taxon>
        <taxon>Dikarya</taxon>
        <taxon>Basidiomycota</taxon>
        <taxon>Agaricomycotina</taxon>
        <taxon>Agaricomycetes</taxon>
        <taxon>Agaricomycetidae</taxon>
        <taxon>Boletales</taxon>
        <taxon>Paxilineae</taxon>
        <taxon>Paxillaceae</taxon>
        <taxon>Paxillus</taxon>
    </lineage>
</organism>
<evidence type="ECO:0000256" key="1">
    <source>
        <dbReference type="SAM" id="MobiDB-lite"/>
    </source>
</evidence>
<gene>
    <name evidence="2" type="ORF">PAXINDRAFT_15709</name>
</gene>
<reference evidence="2 3" key="1">
    <citation type="submission" date="2014-06" db="EMBL/GenBank/DDBJ databases">
        <authorList>
            <consortium name="DOE Joint Genome Institute"/>
            <person name="Kuo A."/>
            <person name="Kohler A."/>
            <person name="Nagy L.G."/>
            <person name="Floudas D."/>
            <person name="Copeland A."/>
            <person name="Barry K.W."/>
            <person name="Cichocki N."/>
            <person name="Veneault-Fourrey C."/>
            <person name="LaButti K."/>
            <person name="Lindquist E.A."/>
            <person name="Lipzen A."/>
            <person name="Lundell T."/>
            <person name="Morin E."/>
            <person name="Murat C."/>
            <person name="Sun H."/>
            <person name="Tunlid A."/>
            <person name="Henrissat B."/>
            <person name="Grigoriev I.V."/>
            <person name="Hibbett D.S."/>
            <person name="Martin F."/>
            <person name="Nordberg H.P."/>
            <person name="Cantor M.N."/>
            <person name="Hua S.X."/>
        </authorList>
    </citation>
    <scope>NUCLEOTIDE SEQUENCE [LARGE SCALE GENOMIC DNA]</scope>
    <source>
        <strain evidence="2 3">ATCC 200175</strain>
    </source>
</reference>